<keyword evidence="2" id="KW-1185">Reference proteome</keyword>
<proteinExistence type="predicted"/>
<dbReference type="Proteomes" id="UP000198263">
    <property type="component" value="Unassembled WGS sequence"/>
</dbReference>
<accession>A0A658QYM6</accession>
<reference evidence="1 2" key="1">
    <citation type="submission" date="2016-01" db="EMBL/GenBank/DDBJ databases">
        <authorList>
            <person name="Peeters C."/>
        </authorList>
    </citation>
    <scope>NUCLEOTIDE SEQUENCE [LARGE SCALE GENOMIC DNA]</scope>
    <source>
        <strain evidence="1">LMG 29315</strain>
    </source>
</reference>
<evidence type="ECO:0000313" key="2">
    <source>
        <dbReference type="Proteomes" id="UP000198263"/>
    </source>
</evidence>
<protein>
    <submittedName>
        <fullName evidence="1">Uncharacterized protein</fullName>
    </submittedName>
</protein>
<sequence>MLGDLSLTSVGIEDSLIPARDAPADRFAPLR</sequence>
<dbReference type="EMBL" id="FCNV02000005">
    <property type="protein sequence ID" value="SAL33330.1"/>
    <property type="molecule type" value="Genomic_DNA"/>
</dbReference>
<organism evidence="1 2">
    <name type="scientific">Caballeronia concitans</name>
    <dbReference type="NCBI Taxonomy" id="1777133"/>
    <lineage>
        <taxon>Bacteria</taxon>
        <taxon>Pseudomonadati</taxon>
        <taxon>Pseudomonadota</taxon>
        <taxon>Betaproteobacteria</taxon>
        <taxon>Burkholderiales</taxon>
        <taxon>Burkholderiaceae</taxon>
        <taxon>Caballeronia</taxon>
    </lineage>
</organism>
<comment type="caution">
    <text evidence="1">The sequence shown here is derived from an EMBL/GenBank/DDBJ whole genome shotgun (WGS) entry which is preliminary data.</text>
</comment>
<gene>
    <name evidence="1" type="ORF">AWB72_03104</name>
</gene>
<name>A0A658QYM6_9BURK</name>
<dbReference type="AlphaFoldDB" id="A0A658QYM6"/>
<evidence type="ECO:0000313" key="1">
    <source>
        <dbReference type="EMBL" id="SAL33330.1"/>
    </source>
</evidence>